<dbReference type="EMBL" id="CP002573">
    <property type="protein sequence ID" value="AEK57424.1"/>
    <property type="molecule type" value="Genomic_DNA"/>
</dbReference>
<evidence type="ECO:0000313" key="1">
    <source>
        <dbReference type="EMBL" id="AEK57424.1"/>
    </source>
</evidence>
<reference evidence="1 2" key="1">
    <citation type="journal article" date="2011" name="J. Genet. Genomics">
        <title>Unraveling the Acidithiobacillus caldus complete genome and its central metabolisms for carbon assimilation.</title>
        <authorList>
            <person name="You X.Y."/>
            <person name="Guo X."/>
            <person name="Zheng H.J."/>
            <person name="Zhang M.J."/>
            <person name="Liu L.J."/>
            <person name="Zhu Y.Q."/>
            <person name="Zhu B."/>
            <person name="Wang S.Y."/>
            <person name="Zhao G.P."/>
            <person name="Poetsch A."/>
            <person name="Jiang C.Y."/>
            <person name="Liu S.J."/>
        </authorList>
    </citation>
    <scope>NUCLEOTIDE SEQUENCE [LARGE SCALE GENOMIC DNA]</scope>
    <source>
        <strain evidence="1 2">SM-1</strain>
    </source>
</reference>
<keyword evidence="2" id="KW-1185">Reference proteome</keyword>
<dbReference type="Proteomes" id="UP000006135">
    <property type="component" value="Chromosome"/>
</dbReference>
<dbReference type="STRING" id="990288.Atc_0775"/>
<dbReference type="HOGENOM" id="CLU_3338935_0_0_6"/>
<organism evidence="1 2">
    <name type="scientific">Acidithiobacillus caldus (strain SM-1)</name>
    <dbReference type="NCBI Taxonomy" id="990288"/>
    <lineage>
        <taxon>Bacteria</taxon>
        <taxon>Pseudomonadati</taxon>
        <taxon>Pseudomonadota</taxon>
        <taxon>Acidithiobacillia</taxon>
        <taxon>Acidithiobacillales</taxon>
        <taxon>Acidithiobacillaceae</taxon>
        <taxon>Acidithiobacillus</taxon>
    </lineage>
</organism>
<dbReference type="AlphaFoldDB" id="F9ZLU2"/>
<proteinExistence type="predicted"/>
<evidence type="ECO:0000313" key="2">
    <source>
        <dbReference type="Proteomes" id="UP000006135"/>
    </source>
</evidence>
<dbReference type="KEGG" id="acu:Atc_0775"/>
<sequence length="37" mass="4378">MLSAPLTMVMFSSSLLAHLQMKMGRRIFGMYLMWREI</sequence>
<name>F9ZLU2_ACICS</name>
<protein>
    <submittedName>
        <fullName evidence="1">Uncharacterized protein</fullName>
    </submittedName>
</protein>
<accession>F9ZLU2</accession>
<gene>
    <name evidence="1" type="ordered locus">Atc_0775</name>
</gene>